<gene>
    <name evidence="2" type="ORF">I5677_14695</name>
</gene>
<protein>
    <submittedName>
        <fullName evidence="2">Uncharacterized protein</fullName>
    </submittedName>
</protein>
<keyword evidence="1" id="KW-0472">Membrane</keyword>
<evidence type="ECO:0000256" key="1">
    <source>
        <dbReference type="SAM" id="Phobius"/>
    </source>
</evidence>
<feature type="transmembrane region" description="Helical" evidence="1">
    <location>
        <begin position="40"/>
        <end position="58"/>
    </location>
</feature>
<proteinExistence type="predicted"/>
<keyword evidence="1" id="KW-0812">Transmembrane</keyword>
<accession>A0A8J7H469</accession>
<evidence type="ECO:0000313" key="3">
    <source>
        <dbReference type="Proteomes" id="UP000623269"/>
    </source>
</evidence>
<feature type="transmembrane region" description="Helical" evidence="1">
    <location>
        <begin position="12"/>
        <end position="34"/>
    </location>
</feature>
<dbReference type="EMBL" id="JAEAGR010000017">
    <property type="protein sequence ID" value="MBH1942148.1"/>
    <property type="molecule type" value="Genomic_DNA"/>
</dbReference>
<evidence type="ECO:0000313" key="2">
    <source>
        <dbReference type="EMBL" id="MBH1942148.1"/>
    </source>
</evidence>
<keyword evidence="1" id="KW-1133">Transmembrane helix</keyword>
<dbReference type="RefSeq" id="WP_197662395.1">
    <property type="nucleotide sequence ID" value="NZ_JAEAGR010000017.1"/>
</dbReference>
<comment type="caution">
    <text evidence="2">The sequence shown here is derived from an EMBL/GenBank/DDBJ whole genome shotgun (WGS) entry which is preliminary data.</text>
</comment>
<dbReference type="Proteomes" id="UP000623269">
    <property type="component" value="Unassembled WGS sequence"/>
</dbReference>
<name>A0A8J7H469_9FIRM</name>
<organism evidence="2 3">
    <name type="scientific">Mobilitalea sibirica</name>
    <dbReference type="NCBI Taxonomy" id="1462919"/>
    <lineage>
        <taxon>Bacteria</taxon>
        <taxon>Bacillati</taxon>
        <taxon>Bacillota</taxon>
        <taxon>Clostridia</taxon>
        <taxon>Lachnospirales</taxon>
        <taxon>Lachnospiraceae</taxon>
        <taxon>Mobilitalea</taxon>
    </lineage>
</organism>
<feature type="transmembrane region" description="Helical" evidence="1">
    <location>
        <begin position="96"/>
        <end position="117"/>
    </location>
</feature>
<keyword evidence="3" id="KW-1185">Reference proteome</keyword>
<sequence>MKGLIKRISKFMFKIIIADIILAGLAFVISYFSDMKISDIMVYAGIICILIGGLSLLGSGNNSADVTYIISKSAGNNSMNENTEENYKNRNNSMRFLIFMSCVGGFLLAIVALIDYIF</sequence>
<reference evidence="2" key="1">
    <citation type="submission" date="2020-12" db="EMBL/GenBank/DDBJ databases">
        <title>M. sibirica DSM 26468T genome.</title>
        <authorList>
            <person name="Thieme N."/>
            <person name="Rettenmaier R."/>
            <person name="Zverlov V."/>
            <person name="Liebl W."/>
        </authorList>
    </citation>
    <scope>NUCLEOTIDE SEQUENCE</scope>
    <source>
        <strain evidence="2">DSM 26468</strain>
    </source>
</reference>
<dbReference type="AlphaFoldDB" id="A0A8J7H469"/>